<keyword evidence="2 6" id="KW-0479">Metal-binding</keyword>
<dbReference type="Gene3D" id="3.30.70.20">
    <property type="match status" value="1"/>
</dbReference>
<accession>A0A1G2QP40</accession>
<keyword evidence="1 6" id="KW-0813">Transport</keyword>
<keyword evidence="5 6" id="KW-0411">Iron-sulfur</keyword>
<sequence>MNKNLKDKNRPSGPVRVGNLIIEVDRDLCIGAGTCSAIAPLAFALDNDGKSIILETVDGVQTDLLLEAARSCPVIAIIMKKENGEKVFPR</sequence>
<dbReference type="GO" id="GO:0005506">
    <property type="term" value="F:iron ion binding"/>
    <property type="evidence" value="ECO:0007669"/>
    <property type="project" value="UniProtKB-UniRule"/>
</dbReference>
<reference evidence="8 9" key="1">
    <citation type="journal article" date="2016" name="Nat. Commun.">
        <title>Thousands of microbial genomes shed light on interconnected biogeochemical processes in an aquifer system.</title>
        <authorList>
            <person name="Anantharaman K."/>
            <person name="Brown C.T."/>
            <person name="Hug L.A."/>
            <person name="Sharon I."/>
            <person name="Castelle C.J."/>
            <person name="Probst A.J."/>
            <person name="Thomas B.C."/>
            <person name="Singh A."/>
            <person name="Wilkins M.J."/>
            <person name="Karaoz U."/>
            <person name="Brodie E.L."/>
            <person name="Williams K.H."/>
            <person name="Hubbard S.S."/>
            <person name="Banfield J.F."/>
        </authorList>
    </citation>
    <scope>NUCLEOTIDE SEQUENCE [LARGE SCALE GENOMIC DNA]</scope>
</reference>
<name>A0A1G2QP40_9BACT</name>
<evidence type="ECO:0000256" key="6">
    <source>
        <dbReference type="RuleBase" id="RU368020"/>
    </source>
</evidence>
<dbReference type="Pfam" id="PF13459">
    <property type="entry name" value="Fer4_15"/>
    <property type="match status" value="1"/>
</dbReference>
<gene>
    <name evidence="8" type="ORF">A2117_01685</name>
</gene>
<keyword evidence="3 6" id="KW-0249">Electron transport</keyword>
<evidence type="ECO:0000259" key="7">
    <source>
        <dbReference type="PROSITE" id="PS51379"/>
    </source>
</evidence>
<dbReference type="GO" id="GO:0051536">
    <property type="term" value="F:iron-sulfur cluster binding"/>
    <property type="evidence" value="ECO:0007669"/>
    <property type="project" value="UniProtKB-KW"/>
</dbReference>
<dbReference type="EMBL" id="MHTO01000027">
    <property type="protein sequence ID" value="OHA61859.1"/>
    <property type="molecule type" value="Genomic_DNA"/>
</dbReference>
<dbReference type="PANTHER" id="PTHR36923">
    <property type="entry name" value="FERREDOXIN"/>
    <property type="match status" value="1"/>
</dbReference>
<dbReference type="InterPro" id="IPR051269">
    <property type="entry name" value="Fe-S_cluster_ET"/>
</dbReference>
<proteinExistence type="predicted"/>
<evidence type="ECO:0000256" key="1">
    <source>
        <dbReference type="ARBA" id="ARBA00022448"/>
    </source>
</evidence>
<dbReference type="InterPro" id="IPR017896">
    <property type="entry name" value="4Fe4S_Fe-S-bd"/>
</dbReference>
<dbReference type="AlphaFoldDB" id="A0A1G2QP40"/>
<evidence type="ECO:0000256" key="2">
    <source>
        <dbReference type="ARBA" id="ARBA00022723"/>
    </source>
</evidence>
<dbReference type="PRINTS" id="PR00352">
    <property type="entry name" value="3FE4SFRDOXIN"/>
</dbReference>
<dbReference type="PROSITE" id="PS51379">
    <property type="entry name" value="4FE4S_FER_2"/>
    <property type="match status" value="1"/>
</dbReference>
<feature type="domain" description="4Fe-4S ferredoxin-type" evidence="7">
    <location>
        <begin position="20"/>
        <end position="48"/>
    </location>
</feature>
<dbReference type="InterPro" id="IPR001080">
    <property type="entry name" value="3Fe4S_ferredoxin"/>
</dbReference>
<evidence type="ECO:0000256" key="5">
    <source>
        <dbReference type="ARBA" id="ARBA00023014"/>
    </source>
</evidence>
<dbReference type="PANTHER" id="PTHR36923:SF3">
    <property type="entry name" value="FERREDOXIN"/>
    <property type="match status" value="1"/>
</dbReference>
<comment type="caution">
    <text evidence="8">The sequence shown here is derived from an EMBL/GenBank/DDBJ whole genome shotgun (WGS) entry which is preliminary data.</text>
</comment>
<protein>
    <recommendedName>
        <fullName evidence="6">Ferredoxin</fullName>
    </recommendedName>
</protein>
<keyword evidence="4 6" id="KW-0408">Iron</keyword>
<comment type="function">
    <text evidence="6">Ferredoxins are iron-sulfur proteins that transfer electrons in a wide variety of metabolic reactions.</text>
</comment>
<dbReference type="STRING" id="1802443.A2117_01685"/>
<dbReference type="Proteomes" id="UP000179245">
    <property type="component" value="Unassembled WGS sequence"/>
</dbReference>
<evidence type="ECO:0000256" key="3">
    <source>
        <dbReference type="ARBA" id="ARBA00022982"/>
    </source>
</evidence>
<dbReference type="GO" id="GO:0009055">
    <property type="term" value="F:electron transfer activity"/>
    <property type="evidence" value="ECO:0007669"/>
    <property type="project" value="UniProtKB-UniRule"/>
</dbReference>
<evidence type="ECO:0000256" key="4">
    <source>
        <dbReference type="ARBA" id="ARBA00023004"/>
    </source>
</evidence>
<evidence type="ECO:0000313" key="8">
    <source>
        <dbReference type="EMBL" id="OHA61859.1"/>
    </source>
</evidence>
<evidence type="ECO:0000313" key="9">
    <source>
        <dbReference type="Proteomes" id="UP000179245"/>
    </source>
</evidence>
<dbReference type="SUPFAM" id="SSF54862">
    <property type="entry name" value="4Fe-4S ferredoxins"/>
    <property type="match status" value="1"/>
</dbReference>
<organism evidence="8 9">
    <name type="scientific">Candidatus Wildermuthbacteria bacterium GWA2_46_15</name>
    <dbReference type="NCBI Taxonomy" id="1802443"/>
    <lineage>
        <taxon>Bacteria</taxon>
        <taxon>Candidatus Wildermuthiibacteriota</taxon>
    </lineage>
</organism>